<accession>A0ABD1SUS3</accession>
<proteinExistence type="predicted"/>
<gene>
    <name evidence="1" type="ORF">Adt_19074</name>
</gene>
<keyword evidence="2" id="KW-1185">Reference proteome</keyword>
<dbReference type="Proteomes" id="UP001604336">
    <property type="component" value="Unassembled WGS sequence"/>
</dbReference>
<comment type="caution">
    <text evidence="1">The sequence shown here is derived from an EMBL/GenBank/DDBJ whole genome shotgun (WGS) entry which is preliminary data.</text>
</comment>
<dbReference type="Gene3D" id="1.10.150.20">
    <property type="entry name" value="5' to 3' exonuclease, C-terminal subdomain"/>
    <property type="match status" value="1"/>
</dbReference>
<evidence type="ECO:0000313" key="2">
    <source>
        <dbReference type="Proteomes" id="UP001604336"/>
    </source>
</evidence>
<organism evidence="1 2">
    <name type="scientific">Abeliophyllum distichum</name>
    <dbReference type="NCBI Taxonomy" id="126358"/>
    <lineage>
        <taxon>Eukaryota</taxon>
        <taxon>Viridiplantae</taxon>
        <taxon>Streptophyta</taxon>
        <taxon>Embryophyta</taxon>
        <taxon>Tracheophyta</taxon>
        <taxon>Spermatophyta</taxon>
        <taxon>Magnoliopsida</taxon>
        <taxon>eudicotyledons</taxon>
        <taxon>Gunneridae</taxon>
        <taxon>Pentapetalae</taxon>
        <taxon>asterids</taxon>
        <taxon>lamiids</taxon>
        <taxon>Lamiales</taxon>
        <taxon>Oleaceae</taxon>
        <taxon>Forsythieae</taxon>
        <taxon>Abeliophyllum</taxon>
    </lineage>
</organism>
<evidence type="ECO:0000313" key="1">
    <source>
        <dbReference type="EMBL" id="KAL2503453.1"/>
    </source>
</evidence>
<dbReference type="AlphaFoldDB" id="A0ABD1SUS3"/>
<reference evidence="2" key="1">
    <citation type="submission" date="2024-07" db="EMBL/GenBank/DDBJ databases">
        <title>Two chromosome-level genome assemblies of Korean endemic species Abeliophyllum distichum and Forsythia ovata (Oleaceae).</title>
        <authorList>
            <person name="Jang H."/>
        </authorList>
    </citation>
    <scope>NUCLEOTIDE SEQUENCE [LARGE SCALE GENOMIC DNA]</scope>
</reference>
<name>A0ABD1SUS3_9LAMI</name>
<protein>
    <submittedName>
        <fullName evidence="1">DNK domain-containing protein</fullName>
    </submittedName>
</protein>
<dbReference type="EMBL" id="JBFOLK010000006">
    <property type="protein sequence ID" value="KAL2503453.1"/>
    <property type="molecule type" value="Genomic_DNA"/>
</dbReference>
<sequence>MPSTATPLHTHSLQNPKKLISSASAFASASAAQTLKLKKIAPFSCCICKCSINNNGGICGGARSPLRAWVVLKESKCLHGSFRGGEFPAVTVSGVSKGNNVENENMLEEKQVRVQRRGGRAVVEDLNLLTIPGVGPRNLRKLVEKGFEGVAQLKQLYREKRIANETLELRDLVEIVPEPIDKWQNVGPDHFNKLDAFHADQRDMRIPFKTMYLLPESCRIRSRLVVLSPSGW</sequence>